<sequence length="70" mass="8086">MPKSSKHRFKKTLTFHQTTKFSANPIQVNEYVDSFELNIPSIEEEELLNINSINGDQFIVEKALSPHQII</sequence>
<proteinExistence type="predicted"/>
<keyword evidence="2" id="KW-1185">Reference proteome</keyword>
<gene>
    <name evidence="1" type="ORF">OXX778_LOCUS18079</name>
</gene>
<protein>
    <submittedName>
        <fullName evidence="1">Uncharacterized protein</fullName>
    </submittedName>
</protein>
<accession>A0A814J6S3</accession>
<dbReference type="AlphaFoldDB" id="A0A814J6S3"/>
<dbReference type="EMBL" id="CAJNOC010004850">
    <property type="protein sequence ID" value="CAF1035318.1"/>
    <property type="molecule type" value="Genomic_DNA"/>
</dbReference>
<comment type="caution">
    <text evidence="1">The sequence shown here is derived from an EMBL/GenBank/DDBJ whole genome shotgun (WGS) entry which is preliminary data.</text>
</comment>
<organism evidence="1 2">
    <name type="scientific">Brachionus calyciflorus</name>
    <dbReference type="NCBI Taxonomy" id="104777"/>
    <lineage>
        <taxon>Eukaryota</taxon>
        <taxon>Metazoa</taxon>
        <taxon>Spiralia</taxon>
        <taxon>Gnathifera</taxon>
        <taxon>Rotifera</taxon>
        <taxon>Eurotatoria</taxon>
        <taxon>Monogononta</taxon>
        <taxon>Pseudotrocha</taxon>
        <taxon>Ploima</taxon>
        <taxon>Brachionidae</taxon>
        <taxon>Brachionus</taxon>
    </lineage>
</organism>
<dbReference type="Proteomes" id="UP000663879">
    <property type="component" value="Unassembled WGS sequence"/>
</dbReference>
<name>A0A814J6S3_9BILA</name>
<evidence type="ECO:0000313" key="1">
    <source>
        <dbReference type="EMBL" id="CAF1035318.1"/>
    </source>
</evidence>
<reference evidence="1" key="1">
    <citation type="submission" date="2021-02" db="EMBL/GenBank/DDBJ databases">
        <authorList>
            <person name="Nowell W R."/>
        </authorList>
    </citation>
    <scope>NUCLEOTIDE SEQUENCE</scope>
    <source>
        <strain evidence="1">Ploen Becks lab</strain>
    </source>
</reference>
<evidence type="ECO:0000313" key="2">
    <source>
        <dbReference type="Proteomes" id="UP000663879"/>
    </source>
</evidence>